<evidence type="ECO:0000313" key="2">
    <source>
        <dbReference type="Proteomes" id="UP001295684"/>
    </source>
</evidence>
<organism evidence="1 2">
    <name type="scientific">Euplotes crassus</name>
    <dbReference type="NCBI Taxonomy" id="5936"/>
    <lineage>
        <taxon>Eukaryota</taxon>
        <taxon>Sar</taxon>
        <taxon>Alveolata</taxon>
        <taxon>Ciliophora</taxon>
        <taxon>Intramacronucleata</taxon>
        <taxon>Spirotrichea</taxon>
        <taxon>Hypotrichia</taxon>
        <taxon>Euplotida</taxon>
        <taxon>Euplotidae</taxon>
        <taxon>Moneuplotes</taxon>
    </lineage>
</organism>
<evidence type="ECO:0000313" key="1">
    <source>
        <dbReference type="EMBL" id="CAI2372372.1"/>
    </source>
</evidence>
<gene>
    <name evidence="1" type="ORF">ECRASSUSDP1_LOCUS13701</name>
</gene>
<dbReference type="AlphaFoldDB" id="A0AAD1XGW8"/>
<dbReference type="EMBL" id="CAMPGE010013657">
    <property type="protein sequence ID" value="CAI2372372.1"/>
    <property type="molecule type" value="Genomic_DNA"/>
</dbReference>
<sequence>MSKKSCLESNSGRLTKKFKSEVVKDESDFLFSMPTLESSKPRVVDANKFGSKCPLFVKTGLKITCGKKPRKMTV</sequence>
<comment type="caution">
    <text evidence="1">The sequence shown here is derived from an EMBL/GenBank/DDBJ whole genome shotgun (WGS) entry which is preliminary data.</text>
</comment>
<keyword evidence="2" id="KW-1185">Reference proteome</keyword>
<protein>
    <submittedName>
        <fullName evidence="1">Uncharacterized protein</fullName>
    </submittedName>
</protein>
<name>A0AAD1XGW8_EUPCR</name>
<accession>A0AAD1XGW8</accession>
<dbReference type="Proteomes" id="UP001295684">
    <property type="component" value="Unassembled WGS sequence"/>
</dbReference>
<reference evidence="1" key="1">
    <citation type="submission" date="2023-07" db="EMBL/GenBank/DDBJ databases">
        <authorList>
            <consortium name="AG Swart"/>
            <person name="Singh M."/>
            <person name="Singh A."/>
            <person name="Seah K."/>
            <person name="Emmerich C."/>
        </authorList>
    </citation>
    <scope>NUCLEOTIDE SEQUENCE</scope>
    <source>
        <strain evidence="1">DP1</strain>
    </source>
</reference>
<proteinExistence type="predicted"/>